<dbReference type="InterPro" id="IPR040680">
    <property type="entry name" value="DUF5643"/>
</dbReference>
<evidence type="ECO:0000313" key="4">
    <source>
        <dbReference type="EMBL" id="CRK82047.1"/>
    </source>
</evidence>
<gene>
    <name evidence="4" type="ORF">BN000_01968</name>
</gene>
<keyword evidence="1" id="KW-0812">Transmembrane</keyword>
<organism evidence="4 5">
    <name type="scientific">Neobacillus massiliamazoniensis</name>
    <dbReference type="NCBI Taxonomy" id="1499688"/>
    <lineage>
        <taxon>Bacteria</taxon>
        <taxon>Bacillati</taxon>
        <taxon>Bacillota</taxon>
        <taxon>Bacilli</taxon>
        <taxon>Bacillales</taxon>
        <taxon>Bacillaceae</taxon>
        <taxon>Neobacillus</taxon>
    </lineage>
</organism>
<evidence type="ECO:0000259" key="2">
    <source>
        <dbReference type="Pfam" id="PF13786"/>
    </source>
</evidence>
<evidence type="ECO:0000313" key="5">
    <source>
        <dbReference type="Proteomes" id="UP000199087"/>
    </source>
</evidence>
<keyword evidence="1" id="KW-0472">Membrane</keyword>
<keyword evidence="1" id="KW-1133">Transmembrane helix</keyword>
<keyword evidence="5" id="KW-1185">Reference proteome</keyword>
<dbReference type="OrthoDB" id="2725974at2"/>
<feature type="domain" description="DUF4179" evidence="2">
    <location>
        <begin position="46"/>
        <end position="140"/>
    </location>
</feature>
<dbReference type="Gene3D" id="2.60.40.1630">
    <property type="entry name" value="bacillus anthracis domain"/>
    <property type="match status" value="1"/>
</dbReference>
<dbReference type="STRING" id="1499688.BN000_01968"/>
<name>A0A0U1NVJ3_9BACI</name>
<dbReference type="Pfam" id="PF18705">
    <property type="entry name" value="DUF5643"/>
    <property type="match status" value="1"/>
</dbReference>
<feature type="domain" description="DUF5643" evidence="3">
    <location>
        <begin position="229"/>
        <end position="340"/>
    </location>
</feature>
<dbReference type="InterPro" id="IPR025436">
    <property type="entry name" value="DUF4179"/>
</dbReference>
<dbReference type="RefSeq" id="WP_090633747.1">
    <property type="nucleotide sequence ID" value="NZ_CVRB01000002.1"/>
</dbReference>
<proteinExistence type="predicted"/>
<dbReference type="Pfam" id="PF13786">
    <property type="entry name" value="DUF4179"/>
    <property type="match status" value="1"/>
</dbReference>
<feature type="transmembrane region" description="Helical" evidence="1">
    <location>
        <begin position="50"/>
        <end position="70"/>
    </location>
</feature>
<evidence type="ECO:0000256" key="1">
    <source>
        <dbReference type="SAM" id="Phobius"/>
    </source>
</evidence>
<dbReference type="AlphaFoldDB" id="A0A0U1NVJ3"/>
<dbReference type="Proteomes" id="UP000199087">
    <property type="component" value="Unassembled WGS sequence"/>
</dbReference>
<evidence type="ECO:0008006" key="6">
    <source>
        <dbReference type="Google" id="ProtNLM"/>
    </source>
</evidence>
<dbReference type="EMBL" id="CVRB01000002">
    <property type="protein sequence ID" value="CRK82047.1"/>
    <property type="molecule type" value="Genomic_DNA"/>
</dbReference>
<sequence length="442" mass="50330">MFEKEEEKLADYKNLFDHLETPDKALDDAILAGFQKAKAEEKRKYRRRKWIISLLAAAVVLVGFFTTIRLSPAFADYIKVIPGMEKIVDLIRDDKGKMLAIENDYYEKIGVSQEKNGMKFTIEGAIADEKNLVLFYKLESKEKVNTFRVEDPKLFGKDGEKINWGTASDDGRGVQTSKDGKSTFNGSLELSFESPLQTKTLELKAKVRGAEQTESFAIPFELKKEIKETKTYQINKAVTIEGQKITFIDATIYPIRIAVHVKMDQNNTKKLLNFDDICLVDENGETWNKIANGITASKISDDESIIYLQSNYFREPKELYLVLNKIQALDKDQAMVVIDTKNQKILKQPNENLFSSLYVGKDQINLKMRIIGKDYFDPIGTIKDGNGKEVNQLRKESSSNIDVKSLDIGIHIQDLQNIANPLSLEIAFFPAWINGQEKIRIK</sequence>
<accession>A0A0U1NVJ3</accession>
<evidence type="ECO:0000259" key="3">
    <source>
        <dbReference type="Pfam" id="PF18705"/>
    </source>
</evidence>
<protein>
    <recommendedName>
        <fullName evidence="6">DUF4179 domain-containing protein</fullName>
    </recommendedName>
</protein>
<reference evidence="5" key="1">
    <citation type="submission" date="2015-05" db="EMBL/GenBank/DDBJ databases">
        <authorList>
            <person name="Urmite Genomes"/>
        </authorList>
    </citation>
    <scope>NUCLEOTIDE SEQUENCE [LARGE SCALE GENOMIC DNA]</scope>
    <source>
        <strain evidence="5">LF1</strain>
    </source>
</reference>